<dbReference type="RefSeq" id="WP_345499734.1">
    <property type="nucleotide sequence ID" value="NZ_BAABJM010000009.1"/>
</dbReference>
<comment type="caution">
    <text evidence="2">The sequence shown here is derived from an EMBL/GenBank/DDBJ whole genome shotgun (WGS) entry which is preliminary data.</text>
</comment>
<dbReference type="EMBL" id="BAABJM010000009">
    <property type="protein sequence ID" value="GAA5068982.1"/>
    <property type="molecule type" value="Genomic_DNA"/>
</dbReference>
<organism evidence="2 3">
    <name type="scientific">Nocardia callitridis</name>
    <dbReference type="NCBI Taxonomy" id="648753"/>
    <lineage>
        <taxon>Bacteria</taxon>
        <taxon>Bacillati</taxon>
        <taxon>Actinomycetota</taxon>
        <taxon>Actinomycetes</taxon>
        <taxon>Mycobacteriales</taxon>
        <taxon>Nocardiaceae</taxon>
        <taxon>Nocardia</taxon>
    </lineage>
</organism>
<feature type="signal peptide" evidence="1">
    <location>
        <begin position="1"/>
        <end position="28"/>
    </location>
</feature>
<dbReference type="Proteomes" id="UP001500603">
    <property type="component" value="Unassembled WGS sequence"/>
</dbReference>
<evidence type="ECO:0000313" key="3">
    <source>
        <dbReference type="Proteomes" id="UP001500603"/>
    </source>
</evidence>
<evidence type="ECO:0000313" key="2">
    <source>
        <dbReference type="EMBL" id="GAA5068982.1"/>
    </source>
</evidence>
<evidence type="ECO:0000256" key="1">
    <source>
        <dbReference type="SAM" id="SignalP"/>
    </source>
</evidence>
<name>A0ABP9L4B0_9NOCA</name>
<protein>
    <submittedName>
        <fullName evidence="2">Uncharacterized protein</fullName>
    </submittedName>
</protein>
<accession>A0ABP9L4B0</accession>
<gene>
    <name evidence="2" type="ORF">GCM10023318_59840</name>
</gene>
<feature type="chain" id="PRO_5047437273" evidence="1">
    <location>
        <begin position="29"/>
        <end position="140"/>
    </location>
</feature>
<keyword evidence="3" id="KW-1185">Reference proteome</keyword>
<proteinExistence type="predicted"/>
<sequence>MRRALFVESVLAASVFGAAVLAAPLAGADQFPPPGQGALHLTANSVGKGAVPLVGEPIGGVRASVAPCDGGPEFATLTSGSDVKDAQNDATIPVAPGCYGLKITGVPENCEAVESDGPFAVQVYVAPGGATPAPVRVRCA</sequence>
<reference evidence="3" key="1">
    <citation type="journal article" date="2019" name="Int. J. Syst. Evol. Microbiol.">
        <title>The Global Catalogue of Microorganisms (GCM) 10K type strain sequencing project: providing services to taxonomists for standard genome sequencing and annotation.</title>
        <authorList>
            <consortium name="The Broad Institute Genomics Platform"/>
            <consortium name="The Broad Institute Genome Sequencing Center for Infectious Disease"/>
            <person name="Wu L."/>
            <person name="Ma J."/>
        </authorList>
    </citation>
    <scope>NUCLEOTIDE SEQUENCE [LARGE SCALE GENOMIC DNA]</scope>
    <source>
        <strain evidence="3">JCM 18298</strain>
    </source>
</reference>
<keyword evidence="1" id="KW-0732">Signal</keyword>